<feature type="domain" description="Helicase C-terminal" evidence="17">
    <location>
        <begin position="460"/>
        <end position="619"/>
    </location>
</feature>
<dbReference type="GO" id="GO:0006281">
    <property type="term" value="P:DNA repair"/>
    <property type="evidence" value="ECO:0007669"/>
    <property type="project" value="UniProtKB-UniRule"/>
</dbReference>
<dbReference type="PROSITE" id="PS51194">
    <property type="entry name" value="HELICASE_CTER"/>
    <property type="match status" value="1"/>
</dbReference>
<dbReference type="SUPFAM" id="SSF50249">
    <property type="entry name" value="Nucleic acid-binding proteins"/>
    <property type="match status" value="1"/>
</dbReference>
<dbReference type="GO" id="GO:0006310">
    <property type="term" value="P:DNA recombination"/>
    <property type="evidence" value="ECO:0007669"/>
    <property type="project" value="UniProtKB-UniRule"/>
</dbReference>
<dbReference type="SUPFAM" id="SSF52540">
    <property type="entry name" value="P-loop containing nucleoside triphosphate hydrolases"/>
    <property type="match status" value="2"/>
</dbReference>
<dbReference type="Pfam" id="PF00270">
    <property type="entry name" value="DEAD"/>
    <property type="match status" value="1"/>
</dbReference>
<evidence type="ECO:0000313" key="19">
    <source>
        <dbReference type="Proteomes" id="UP000249739"/>
    </source>
</evidence>
<dbReference type="Pfam" id="PF00271">
    <property type="entry name" value="Helicase_C"/>
    <property type="match status" value="1"/>
</dbReference>
<evidence type="ECO:0000256" key="6">
    <source>
        <dbReference type="ARBA" id="ARBA00022806"/>
    </source>
</evidence>
<evidence type="ECO:0000259" key="17">
    <source>
        <dbReference type="PROSITE" id="PS51194"/>
    </source>
</evidence>
<dbReference type="PANTHER" id="PTHR47964:SF1">
    <property type="entry name" value="ATP-DEPENDENT DNA HELICASE HOMOLOG RECG, CHLOROPLASTIC"/>
    <property type="match status" value="1"/>
</dbReference>
<keyword evidence="4 15" id="KW-0227">DNA damage</keyword>
<organism evidence="18 19">
    <name type="scientific">Micavibrio aeruginosavorus</name>
    <dbReference type="NCBI Taxonomy" id="349221"/>
    <lineage>
        <taxon>Bacteria</taxon>
        <taxon>Pseudomonadati</taxon>
        <taxon>Bdellovibrionota</taxon>
        <taxon>Bdellovibrionia</taxon>
        <taxon>Bdellovibrionales</taxon>
        <taxon>Pseudobdellovibrionaceae</taxon>
        <taxon>Micavibrio</taxon>
    </lineage>
</organism>
<dbReference type="InterPro" id="IPR045562">
    <property type="entry name" value="RecG_dom3_C"/>
</dbReference>
<accession>A0A2W5FI18</accession>
<dbReference type="Proteomes" id="UP000249739">
    <property type="component" value="Unassembled WGS sequence"/>
</dbReference>
<dbReference type="InterPro" id="IPR014001">
    <property type="entry name" value="Helicase_ATP-bd"/>
</dbReference>
<dbReference type="NCBIfam" id="NF008168">
    <property type="entry name" value="PRK10917.2-2"/>
    <property type="match status" value="1"/>
</dbReference>
<dbReference type="InterPro" id="IPR033454">
    <property type="entry name" value="RecG_wedge"/>
</dbReference>
<dbReference type="CDD" id="cd18811">
    <property type="entry name" value="SF2_C_RecG"/>
    <property type="match status" value="1"/>
</dbReference>
<keyword evidence="7 15" id="KW-0067">ATP-binding</keyword>
<evidence type="ECO:0000256" key="5">
    <source>
        <dbReference type="ARBA" id="ARBA00022801"/>
    </source>
</evidence>
<dbReference type="InterPro" id="IPR012340">
    <property type="entry name" value="NA-bd_OB-fold"/>
</dbReference>
<evidence type="ECO:0000256" key="3">
    <source>
        <dbReference type="ARBA" id="ARBA00022741"/>
    </source>
</evidence>
<keyword evidence="6 15" id="KW-0347">Helicase</keyword>
<keyword evidence="8" id="KW-0238">DNA-binding</keyword>
<dbReference type="SMART" id="SM00487">
    <property type="entry name" value="DEXDc"/>
    <property type="match status" value="1"/>
</dbReference>
<evidence type="ECO:0000256" key="10">
    <source>
        <dbReference type="ARBA" id="ARBA00023204"/>
    </source>
</evidence>
<evidence type="ECO:0000256" key="12">
    <source>
        <dbReference type="ARBA" id="ARBA00034617"/>
    </source>
</evidence>
<dbReference type="InterPro" id="IPR004609">
    <property type="entry name" value="ATP-dep_DNA_helicase_RecG"/>
</dbReference>
<dbReference type="NCBIfam" id="NF008165">
    <property type="entry name" value="PRK10917.1-3"/>
    <property type="match status" value="1"/>
</dbReference>
<evidence type="ECO:0000256" key="15">
    <source>
        <dbReference type="RuleBase" id="RU363016"/>
    </source>
</evidence>
<keyword evidence="10 15" id="KW-0234">DNA repair</keyword>
<keyword evidence="9 15" id="KW-0233">DNA recombination</keyword>
<name>A0A2W5FI18_9BACT</name>
<comment type="catalytic activity">
    <reaction evidence="12 15">
        <text>Couples ATP hydrolysis with the unwinding of duplex DNA by translocating in the 3'-5' direction.</text>
        <dbReference type="EC" id="5.6.2.4"/>
    </reaction>
</comment>
<dbReference type="Pfam" id="PF17191">
    <property type="entry name" value="RecG_wedge"/>
    <property type="match status" value="1"/>
</dbReference>
<dbReference type="PROSITE" id="PS51192">
    <property type="entry name" value="HELICASE_ATP_BIND_1"/>
    <property type="match status" value="1"/>
</dbReference>
<dbReference type="CDD" id="cd17992">
    <property type="entry name" value="DEXHc_RecG"/>
    <property type="match status" value="1"/>
</dbReference>
<evidence type="ECO:0000256" key="8">
    <source>
        <dbReference type="ARBA" id="ARBA00023125"/>
    </source>
</evidence>
<evidence type="ECO:0000256" key="1">
    <source>
        <dbReference type="ARBA" id="ARBA00007504"/>
    </source>
</evidence>
<comment type="similarity">
    <text evidence="1 15">Belongs to the helicase family. RecG subfamily.</text>
</comment>
<keyword evidence="11" id="KW-0413">Isomerase</keyword>
<evidence type="ECO:0000256" key="9">
    <source>
        <dbReference type="ARBA" id="ARBA00023172"/>
    </source>
</evidence>
<evidence type="ECO:0000256" key="14">
    <source>
        <dbReference type="ARBA" id="ARBA00048988"/>
    </source>
</evidence>
<dbReference type="InterPro" id="IPR027417">
    <property type="entry name" value="P-loop_NTPase"/>
</dbReference>
<evidence type="ECO:0000256" key="13">
    <source>
        <dbReference type="ARBA" id="ARBA00034808"/>
    </source>
</evidence>
<evidence type="ECO:0000256" key="11">
    <source>
        <dbReference type="ARBA" id="ARBA00023235"/>
    </source>
</evidence>
<dbReference type="GO" id="GO:0016887">
    <property type="term" value="F:ATP hydrolysis activity"/>
    <property type="evidence" value="ECO:0007669"/>
    <property type="project" value="RHEA"/>
</dbReference>
<dbReference type="InterPro" id="IPR047112">
    <property type="entry name" value="RecG/Mfd"/>
</dbReference>
<proteinExistence type="inferred from homology"/>
<protein>
    <recommendedName>
        <fullName evidence="2 15">ATP-dependent DNA helicase RecG</fullName>
        <ecNumber evidence="13 15">5.6.2.4</ecNumber>
    </recommendedName>
</protein>
<dbReference type="GO" id="GO:0043138">
    <property type="term" value="F:3'-5' DNA helicase activity"/>
    <property type="evidence" value="ECO:0007669"/>
    <property type="project" value="UniProtKB-EC"/>
</dbReference>
<keyword evidence="5 15" id="KW-0378">Hydrolase</keyword>
<evidence type="ECO:0000256" key="2">
    <source>
        <dbReference type="ARBA" id="ARBA00017846"/>
    </source>
</evidence>
<dbReference type="Gene3D" id="2.40.50.140">
    <property type="entry name" value="Nucleic acid-binding proteins"/>
    <property type="match status" value="1"/>
</dbReference>
<dbReference type="EC" id="5.6.2.4" evidence="13 15"/>
<dbReference type="GO" id="GO:0005524">
    <property type="term" value="F:ATP binding"/>
    <property type="evidence" value="ECO:0007669"/>
    <property type="project" value="UniProtKB-KW"/>
</dbReference>
<dbReference type="EMBL" id="QFOT01000125">
    <property type="protein sequence ID" value="PZP54583.1"/>
    <property type="molecule type" value="Genomic_DNA"/>
</dbReference>
<gene>
    <name evidence="18" type="ORF">DI586_09440</name>
</gene>
<dbReference type="SMART" id="SM00490">
    <property type="entry name" value="HELICc"/>
    <property type="match status" value="2"/>
</dbReference>
<comment type="catalytic activity">
    <reaction evidence="14 15">
        <text>ATP + H2O = ADP + phosphate + H(+)</text>
        <dbReference type="Rhea" id="RHEA:13065"/>
        <dbReference type="ChEBI" id="CHEBI:15377"/>
        <dbReference type="ChEBI" id="CHEBI:15378"/>
        <dbReference type="ChEBI" id="CHEBI:30616"/>
        <dbReference type="ChEBI" id="CHEBI:43474"/>
        <dbReference type="ChEBI" id="CHEBI:456216"/>
        <dbReference type="EC" id="5.6.2.4"/>
    </reaction>
</comment>
<dbReference type="InterPro" id="IPR011545">
    <property type="entry name" value="DEAD/DEAH_box_helicase_dom"/>
</dbReference>
<dbReference type="NCBIfam" id="NF008164">
    <property type="entry name" value="PRK10917.1-2"/>
    <property type="match status" value="1"/>
</dbReference>
<evidence type="ECO:0000313" key="18">
    <source>
        <dbReference type="EMBL" id="PZP54583.1"/>
    </source>
</evidence>
<sequence>MRPFILDPLFQSLGNLPGVGPKNLKLLEKLLGGPKLLDLLFHLPIDFIERQRVDSISAAKPDQTVIVTVTVDKHSAPPRRNMPYRIRVRDNSGFMDLVFFNAHPAWIEKQYPINESVVISGKVEDFKGQKQIVHPDILGSGGEDNAEAIEPIYPLTAGITNRSLRKNILAALDKVPELPEWLDEAHKKRGQWQDWKDAAVKIHYPTSPQDLEMRAKSRERLAYDELLANQLALLIVRNQQKKQNGRVFQTNGKMRKQLVDALPWALTKGQAEALTEIDSDMKEPLRMSRLLQGDVGSGKTIVAALAMMNAVDSGAQGAIMAPTEILARQHAETLKPYFEKIGVSFVVLTGRDKGKARDKIVDQIADGSAQIVIGTHALFQESVTFHNLGLAVIDEQHRFGVQQRLLLSSKTRASDVLVMTATPIPRTLTLTAYGDMDVSRIMEKPPGRKPIDTRLIAQDKLEDMIAGLQRETSKGAQVYWVCPLVEESEFLDLAAAEERYQVLQKFFGEDVGLIHGKMKAAEKDAVMEKFSRGDIHVLVATTVIEVGVNVPNATIMVIEHAERFGLAQLHQLRGRVGRGDKASYCFLFYAHPLSEAAKERLKIMRDTEDGFLIAEKDLELRGGGEILGTKQSGLPEFKLADIAAHSDLLLTARDDARLILSKDIDLKTPRGQALRALLYLFERDQAISYLRSG</sequence>
<feature type="domain" description="Helicase ATP-binding" evidence="16">
    <location>
        <begin position="280"/>
        <end position="441"/>
    </location>
</feature>
<dbReference type="NCBIfam" id="TIGR00643">
    <property type="entry name" value="recG"/>
    <property type="match status" value="1"/>
</dbReference>
<dbReference type="CDD" id="cd04488">
    <property type="entry name" value="RecG_wedge_OBF"/>
    <property type="match status" value="1"/>
</dbReference>
<dbReference type="GO" id="GO:0003677">
    <property type="term" value="F:DNA binding"/>
    <property type="evidence" value="ECO:0007669"/>
    <property type="project" value="UniProtKB-KW"/>
</dbReference>
<dbReference type="Gene3D" id="3.40.50.300">
    <property type="entry name" value="P-loop containing nucleotide triphosphate hydrolases"/>
    <property type="match status" value="2"/>
</dbReference>
<dbReference type="Pfam" id="PF19833">
    <property type="entry name" value="RecG_dom3_C"/>
    <property type="match status" value="1"/>
</dbReference>
<evidence type="ECO:0000256" key="4">
    <source>
        <dbReference type="ARBA" id="ARBA00022763"/>
    </source>
</evidence>
<dbReference type="PANTHER" id="PTHR47964">
    <property type="entry name" value="ATP-DEPENDENT DNA HELICASE HOMOLOG RECG, CHLOROPLASTIC"/>
    <property type="match status" value="1"/>
</dbReference>
<dbReference type="InterPro" id="IPR001650">
    <property type="entry name" value="Helicase_C-like"/>
</dbReference>
<evidence type="ECO:0000256" key="7">
    <source>
        <dbReference type="ARBA" id="ARBA00022840"/>
    </source>
</evidence>
<comment type="function">
    <text evidence="15">Plays a critical role in recombination and DNA repair. Helps process Holliday junction intermediates to mature products by catalyzing branch migration. Has replication fork regression activity, unwinds stalled or blocked replication forks to make a HJ that can be resolved. Has a DNA unwinding activity characteristic of a DNA helicase with 3'-5' polarity.</text>
</comment>
<comment type="caution">
    <text evidence="18">The sequence shown here is derived from an EMBL/GenBank/DDBJ whole genome shotgun (WGS) entry which is preliminary data.</text>
</comment>
<reference evidence="18 19" key="1">
    <citation type="submission" date="2017-08" db="EMBL/GenBank/DDBJ databases">
        <title>Infants hospitalized years apart are colonized by the same room-sourced microbial strains.</title>
        <authorList>
            <person name="Brooks B."/>
            <person name="Olm M.R."/>
            <person name="Firek B.A."/>
            <person name="Baker R."/>
            <person name="Thomas B.C."/>
            <person name="Morowitz M.J."/>
            <person name="Banfield J.F."/>
        </authorList>
    </citation>
    <scope>NUCLEOTIDE SEQUENCE [LARGE SCALE GENOMIC DNA]</scope>
    <source>
        <strain evidence="18">S2_006_000_R2_64</strain>
    </source>
</reference>
<evidence type="ECO:0000259" key="16">
    <source>
        <dbReference type="PROSITE" id="PS51192"/>
    </source>
</evidence>
<keyword evidence="3 15" id="KW-0547">Nucleotide-binding</keyword>
<dbReference type="AlphaFoldDB" id="A0A2W5FI18"/>